<dbReference type="SMART" id="SM00563">
    <property type="entry name" value="PlsC"/>
    <property type="match status" value="1"/>
</dbReference>
<reference evidence="10 11" key="1">
    <citation type="submission" date="2018-10" db="EMBL/GenBank/DDBJ databases">
        <title>Bacillus Keqinensis sp. nov., a moderately halophilic bacterium isolated from a saline-alkaline lake.</title>
        <authorList>
            <person name="Wang H."/>
        </authorList>
    </citation>
    <scope>NUCLEOTIDE SEQUENCE [LARGE SCALE GENOMIC DNA]</scope>
    <source>
        <strain evidence="10 11">KQ-3</strain>
    </source>
</reference>
<dbReference type="SUPFAM" id="SSF69593">
    <property type="entry name" value="Glycerol-3-phosphate (1)-acyltransferase"/>
    <property type="match status" value="1"/>
</dbReference>
<dbReference type="InterPro" id="IPR004552">
    <property type="entry name" value="AGP_acyltrans"/>
</dbReference>
<dbReference type="OrthoDB" id="9803035at2"/>
<gene>
    <name evidence="10" type="ORF">EBO34_17850</name>
</gene>
<keyword evidence="4 7" id="KW-0808">Transferase</keyword>
<dbReference type="Pfam" id="PF01553">
    <property type="entry name" value="Acyltransferase"/>
    <property type="match status" value="1"/>
</dbReference>
<dbReference type="GO" id="GO:0016020">
    <property type="term" value="C:membrane"/>
    <property type="evidence" value="ECO:0007669"/>
    <property type="project" value="InterPro"/>
</dbReference>
<protein>
    <recommendedName>
        <fullName evidence="7">1-acyl-sn-glycerol-3-phosphate acyltransferase</fullName>
        <ecNumber evidence="7">2.3.1.51</ecNumber>
    </recommendedName>
</protein>
<comment type="pathway">
    <text evidence="1">Lipid metabolism.</text>
</comment>
<evidence type="ECO:0000256" key="8">
    <source>
        <dbReference type="SAM" id="Phobius"/>
    </source>
</evidence>
<keyword evidence="7" id="KW-0594">Phospholipid biosynthesis</keyword>
<dbReference type="GO" id="GO:0006654">
    <property type="term" value="P:phosphatidic acid biosynthetic process"/>
    <property type="evidence" value="ECO:0007669"/>
    <property type="project" value="TreeGrafter"/>
</dbReference>
<evidence type="ECO:0000256" key="5">
    <source>
        <dbReference type="ARBA" id="ARBA00023098"/>
    </source>
</evidence>
<dbReference type="GO" id="GO:0003841">
    <property type="term" value="F:1-acylglycerol-3-phosphate O-acyltransferase activity"/>
    <property type="evidence" value="ECO:0007669"/>
    <property type="project" value="UniProtKB-UniRule"/>
</dbReference>
<evidence type="ECO:0000256" key="1">
    <source>
        <dbReference type="ARBA" id="ARBA00005189"/>
    </source>
</evidence>
<comment type="similarity">
    <text evidence="2 7">Belongs to the 1-acyl-sn-glycerol-3-phosphate acyltransferase family.</text>
</comment>
<dbReference type="EC" id="2.3.1.51" evidence="7"/>
<comment type="caution">
    <text evidence="10">The sequence shown here is derived from an EMBL/GenBank/DDBJ whole genome shotgun (WGS) entry which is preliminary data.</text>
</comment>
<dbReference type="RefSeq" id="WP_122901113.1">
    <property type="nucleotide sequence ID" value="NZ_RHIB01000003.1"/>
</dbReference>
<dbReference type="EMBL" id="RHIB01000003">
    <property type="protein sequence ID" value="RNA67054.1"/>
    <property type="molecule type" value="Genomic_DNA"/>
</dbReference>
<keyword evidence="8" id="KW-1133">Transmembrane helix</keyword>
<evidence type="ECO:0000313" key="10">
    <source>
        <dbReference type="EMBL" id="RNA67054.1"/>
    </source>
</evidence>
<evidence type="ECO:0000256" key="3">
    <source>
        <dbReference type="ARBA" id="ARBA00022516"/>
    </source>
</evidence>
<accession>A0A3M7TP73</accession>
<evidence type="ECO:0000256" key="6">
    <source>
        <dbReference type="ARBA" id="ARBA00023315"/>
    </source>
</evidence>
<comment type="domain">
    <text evidence="7">The HXXXXD motif is essential for acyltransferase activity and may constitute the binding site for the phosphate moiety of the glycerol-3-phosphate.</text>
</comment>
<dbReference type="InterPro" id="IPR002123">
    <property type="entry name" value="Plipid/glycerol_acylTrfase"/>
</dbReference>
<evidence type="ECO:0000256" key="4">
    <source>
        <dbReference type="ARBA" id="ARBA00022679"/>
    </source>
</evidence>
<keyword evidence="3 7" id="KW-0444">Lipid biosynthesis</keyword>
<dbReference type="NCBIfam" id="TIGR00530">
    <property type="entry name" value="AGP_acyltrn"/>
    <property type="match status" value="1"/>
</dbReference>
<feature type="domain" description="Phospholipid/glycerol acyltransferase" evidence="9">
    <location>
        <begin position="74"/>
        <end position="188"/>
    </location>
</feature>
<keyword evidence="5 7" id="KW-0443">Lipid metabolism</keyword>
<organism evidence="10 11">
    <name type="scientific">Alteribacter keqinensis</name>
    <dbReference type="NCBI Taxonomy" id="2483800"/>
    <lineage>
        <taxon>Bacteria</taxon>
        <taxon>Bacillati</taxon>
        <taxon>Bacillota</taxon>
        <taxon>Bacilli</taxon>
        <taxon>Bacillales</taxon>
        <taxon>Bacillaceae</taxon>
        <taxon>Alteribacter</taxon>
    </lineage>
</organism>
<sequence>MIRTIVWFTYFWLYLPTTIPALRKVKKLRKNGNDEQADQIVKQQSNKWAKRLVKLTGARVKIEGIERIPKDEPVLIVSNHQGNFDIPIILGYLDLKIGFISKVEVKKLPIIASWMEEMNCVFMDRKNRRQSVKAILQGAKQLKDGHNLVVFPEGTRSKGGPVSQFKQGSFKLATKSGAAILPVTINGSFKIMEANNNLMKPADVKVTIGEPVRIHQQNKDIDGITLAGIVQEEIEKNLDVQPPVKETV</sequence>
<evidence type="ECO:0000256" key="2">
    <source>
        <dbReference type="ARBA" id="ARBA00008655"/>
    </source>
</evidence>
<name>A0A3M7TP73_9BACI</name>
<evidence type="ECO:0000256" key="7">
    <source>
        <dbReference type="RuleBase" id="RU361267"/>
    </source>
</evidence>
<feature type="transmembrane region" description="Helical" evidence="8">
    <location>
        <begin position="6"/>
        <end position="22"/>
    </location>
</feature>
<evidence type="ECO:0000259" key="9">
    <source>
        <dbReference type="SMART" id="SM00563"/>
    </source>
</evidence>
<comment type="catalytic activity">
    <reaction evidence="7">
        <text>a 1-acyl-sn-glycero-3-phosphate + an acyl-CoA = a 1,2-diacyl-sn-glycero-3-phosphate + CoA</text>
        <dbReference type="Rhea" id="RHEA:19709"/>
        <dbReference type="ChEBI" id="CHEBI:57287"/>
        <dbReference type="ChEBI" id="CHEBI:57970"/>
        <dbReference type="ChEBI" id="CHEBI:58342"/>
        <dbReference type="ChEBI" id="CHEBI:58608"/>
        <dbReference type="EC" id="2.3.1.51"/>
    </reaction>
</comment>
<keyword evidence="8" id="KW-0812">Transmembrane</keyword>
<keyword evidence="11" id="KW-1185">Reference proteome</keyword>
<evidence type="ECO:0000313" key="11">
    <source>
        <dbReference type="Proteomes" id="UP000278746"/>
    </source>
</evidence>
<dbReference type="AlphaFoldDB" id="A0A3M7TP73"/>
<keyword evidence="8" id="KW-0472">Membrane</keyword>
<dbReference type="Proteomes" id="UP000278746">
    <property type="component" value="Unassembled WGS sequence"/>
</dbReference>
<dbReference type="CDD" id="cd07989">
    <property type="entry name" value="LPLAT_AGPAT-like"/>
    <property type="match status" value="1"/>
</dbReference>
<dbReference type="PANTHER" id="PTHR10434:SF64">
    <property type="entry name" value="1-ACYL-SN-GLYCEROL-3-PHOSPHATE ACYLTRANSFERASE-RELATED"/>
    <property type="match status" value="1"/>
</dbReference>
<proteinExistence type="inferred from homology"/>
<keyword evidence="7" id="KW-1208">Phospholipid metabolism</keyword>
<keyword evidence="6 7" id="KW-0012">Acyltransferase</keyword>
<dbReference type="PANTHER" id="PTHR10434">
    <property type="entry name" value="1-ACYL-SN-GLYCEROL-3-PHOSPHATE ACYLTRANSFERASE"/>
    <property type="match status" value="1"/>
</dbReference>